<evidence type="ECO:0000259" key="11">
    <source>
        <dbReference type="PROSITE" id="PS50059"/>
    </source>
</evidence>
<protein>
    <recommendedName>
        <fullName evidence="10">Peptidyl-prolyl cis-trans isomerase</fullName>
        <ecNumber evidence="10">5.2.1.8</ecNumber>
    </recommendedName>
</protein>
<evidence type="ECO:0000256" key="7">
    <source>
        <dbReference type="ARBA" id="ARBA00023235"/>
    </source>
</evidence>
<evidence type="ECO:0000313" key="13">
    <source>
        <dbReference type="Proteomes" id="UP001062165"/>
    </source>
</evidence>
<keyword evidence="6" id="KW-0143">Chaperone</keyword>
<evidence type="ECO:0000256" key="10">
    <source>
        <dbReference type="RuleBase" id="RU003915"/>
    </source>
</evidence>
<comment type="catalytic activity">
    <reaction evidence="1 9 10">
        <text>[protein]-peptidylproline (omega=180) = [protein]-peptidylproline (omega=0)</text>
        <dbReference type="Rhea" id="RHEA:16237"/>
        <dbReference type="Rhea" id="RHEA-COMP:10747"/>
        <dbReference type="Rhea" id="RHEA-COMP:10748"/>
        <dbReference type="ChEBI" id="CHEBI:83833"/>
        <dbReference type="ChEBI" id="CHEBI:83834"/>
        <dbReference type="EC" id="5.2.1.8"/>
    </reaction>
</comment>
<keyword evidence="5 9" id="KW-0697">Rotamase</keyword>
<dbReference type="PROSITE" id="PS50059">
    <property type="entry name" value="FKBP_PPIASE"/>
    <property type="match status" value="1"/>
</dbReference>
<evidence type="ECO:0000256" key="1">
    <source>
        <dbReference type="ARBA" id="ARBA00000971"/>
    </source>
</evidence>
<keyword evidence="7 9" id="KW-0413">Isomerase</keyword>
<evidence type="ECO:0000256" key="4">
    <source>
        <dbReference type="ARBA" id="ARBA00022490"/>
    </source>
</evidence>
<evidence type="ECO:0000256" key="9">
    <source>
        <dbReference type="PROSITE-ProRule" id="PRU00277"/>
    </source>
</evidence>
<proteinExistence type="inferred from homology"/>
<evidence type="ECO:0000256" key="8">
    <source>
        <dbReference type="ARBA" id="ARBA00037071"/>
    </source>
</evidence>
<evidence type="ECO:0000256" key="6">
    <source>
        <dbReference type="ARBA" id="ARBA00023186"/>
    </source>
</evidence>
<keyword evidence="13" id="KW-1185">Reference proteome</keyword>
<dbReference type="PANTHER" id="PTHR47861">
    <property type="entry name" value="FKBP-TYPE PEPTIDYL-PROLYL CIS-TRANS ISOMERASE SLYD"/>
    <property type="match status" value="1"/>
</dbReference>
<organism evidence="12 13">
    <name type="scientific">Reichenbachiella carrageenanivorans</name>
    <dbReference type="NCBI Taxonomy" id="2979869"/>
    <lineage>
        <taxon>Bacteria</taxon>
        <taxon>Pseudomonadati</taxon>
        <taxon>Bacteroidota</taxon>
        <taxon>Cytophagia</taxon>
        <taxon>Cytophagales</taxon>
        <taxon>Reichenbachiellaceae</taxon>
        <taxon>Reichenbachiella</taxon>
    </lineage>
</organism>
<dbReference type="InterPro" id="IPR046357">
    <property type="entry name" value="PPIase_dom_sf"/>
</dbReference>
<dbReference type="Proteomes" id="UP001062165">
    <property type="component" value="Chromosome"/>
</dbReference>
<gene>
    <name evidence="12" type="ORF">N7E81_14205</name>
</gene>
<feature type="domain" description="PPIase FKBP-type" evidence="11">
    <location>
        <begin position="4"/>
        <end position="84"/>
    </location>
</feature>
<evidence type="ECO:0000256" key="5">
    <source>
        <dbReference type="ARBA" id="ARBA00023110"/>
    </source>
</evidence>
<dbReference type="PANTHER" id="PTHR47861:SF3">
    <property type="entry name" value="FKBP-TYPE PEPTIDYL-PROLYL CIS-TRANS ISOMERASE SLYD"/>
    <property type="match status" value="1"/>
</dbReference>
<sequence length="167" mass="18415">MNIGNQKVVSITYKLQEGNKSGAVVQEVDSKEPFVFLFGAQQVLPDFEIHLNEKAVGDSFEFGIESDKAYGPVDENAVVDLPKNMFEVDGKLGDIVKVGNYLPMNDQEGNPLQGLVVEIKDEHVKMDFNHPMAGKDLFFSGEVVEIREATAEELEHGHVHGPGGHQH</sequence>
<dbReference type="RefSeq" id="WP_263050256.1">
    <property type="nucleotide sequence ID" value="NZ_CP106735.1"/>
</dbReference>
<keyword evidence="4" id="KW-0963">Cytoplasm</keyword>
<accession>A0ABY6CX62</accession>
<comment type="function">
    <text evidence="8">Also involved in hydrogenase metallocenter assembly, probably by participating in the nickel insertion step. This function in hydrogenase biosynthesis requires chaperone activity and the presence of the metal-binding domain, but not PPIase activity.</text>
</comment>
<dbReference type="EMBL" id="CP106735">
    <property type="protein sequence ID" value="UXX78511.1"/>
    <property type="molecule type" value="Genomic_DNA"/>
</dbReference>
<dbReference type="SUPFAM" id="SSF54534">
    <property type="entry name" value="FKBP-like"/>
    <property type="match status" value="1"/>
</dbReference>
<comment type="subcellular location">
    <subcellularLocation>
        <location evidence="2">Cytoplasm</location>
    </subcellularLocation>
</comment>
<evidence type="ECO:0000256" key="3">
    <source>
        <dbReference type="ARBA" id="ARBA00006577"/>
    </source>
</evidence>
<dbReference type="Gene3D" id="3.10.50.40">
    <property type="match status" value="1"/>
</dbReference>
<reference evidence="12" key="1">
    <citation type="submission" date="2022-10" db="EMBL/GenBank/DDBJ databases">
        <title>Comparative genomics and taxonomic characterization of three novel marine species of genus Reichenbachiella exhibiting antioxidant and polysaccharide degradation activities.</title>
        <authorList>
            <person name="Muhammad N."/>
            <person name="Lee Y.-J."/>
            <person name="Ko J."/>
            <person name="Kim S.-G."/>
        </authorList>
    </citation>
    <scope>NUCLEOTIDE SEQUENCE</scope>
    <source>
        <strain evidence="12">Wsw4-B4</strain>
    </source>
</reference>
<evidence type="ECO:0000313" key="12">
    <source>
        <dbReference type="EMBL" id="UXX78511.1"/>
    </source>
</evidence>
<name>A0ABY6CX62_9BACT</name>
<evidence type="ECO:0000256" key="2">
    <source>
        <dbReference type="ARBA" id="ARBA00004496"/>
    </source>
</evidence>
<dbReference type="Pfam" id="PF00254">
    <property type="entry name" value="FKBP_C"/>
    <property type="match status" value="1"/>
</dbReference>
<dbReference type="InterPro" id="IPR001179">
    <property type="entry name" value="PPIase_FKBP_dom"/>
</dbReference>
<comment type="similarity">
    <text evidence="3 10">Belongs to the FKBP-type PPIase family.</text>
</comment>
<dbReference type="EC" id="5.2.1.8" evidence="10"/>
<dbReference type="GO" id="GO:0003755">
    <property type="term" value="F:peptidyl-prolyl cis-trans isomerase activity"/>
    <property type="evidence" value="ECO:0007669"/>
    <property type="project" value="UniProtKB-EC"/>
</dbReference>